<organism evidence="10">
    <name type="scientific">Clastoptera arizonana</name>
    <name type="common">Arizona spittle bug</name>
    <dbReference type="NCBI Taxonomy" id="38151"/>
    <lineage>
        <taxon>Eukaryota</taxon>
        <taxon>Metazoa</taxon>
        <taxon>Ecdysozoa</taxon>
        <taxon>Arthropoda</taxon>
        <taxon>Hexapoda</taxon>
        <taxon>Insecta</taxon>
        <taxon>Pterygota</taxon>
        <taxon>Neoptera</taxon>
        <taxon>Paraneoptera</taxon>
        <taxon>Hemiptera</taxon>
        <taxon>Auchenorrhyncha</taxon>
        <taxon>Cercopoidea</taxon>
        <taxon>Clastopteridae</taxon>
        <taxon>Clastoptera</taxon>
    </lineage>
</organism>
<feature type="domain" description="Major facilitator superfamily (MFS) profile" evidence="9">
    <location>
        <begin position="9"/>
        <end position="440"/>
    </location>
</feature>
<dbReference type="PROSITE" id="PS50850">
    <property type="entry name" value="MFS"/>
    <property type="match status" value="1"/>
</dbReference>
<keyword evidence="5 8" id="KW-0472">Membrane</keyword>
<evidence type="ECO:0000256" key="4">
    <source>
        <dbReference type="ARBA" id="ARBA00022989"/>
    </source>
</evidence>
<dbReference type="InterPro" id="IPR036259">
    <property type="entry name" value="MFS_trans_sf"/>
</dbReference>
<dbReference type="FunFam" id="1.20.1250.20:FF:000055">
    <property type="entry name" value="Facilitated trehalose transporter Tret1-2 homolog"/>
    <property type="match status" value="1"/>
</dbReference>
<dbReference type="PANTHER" id="PTHR48021">
    <property type="match status" value="1"/>
</dbReference>
<proteinExistence type="inferred from homology"/>
<evidence type="ECO:0000313" key="11">
    <source>
        <dbReference type="EMBL" id="JAS34192.1"/>
    </source>
</evidence>
<gene>
    <name evidence="11" type="ORF">g.21862</name>
    <name evidence="10" type="ORF">g.21864</name>
</gene>
<dbReference type="SUPFAM" id="SSF103473">
    <property type="entry name" value="MFS general substrate transporter"/>
    <property type="match status" value="1"/>
</dbReference>
<dbReference type="Pfam" id="PF00083">
    <property type="entry name" value="Sugar_tr"/>
    <property type="match status" value="1"/>
</dbReference>
<evidence type="ECO:0000313" key="10">
    <source>
        <dbReference type="EMBL" id="JAS17191.1"/>
    </source>
</evidence>
<evidence type="ECO:0000256" key="5">
    <source>
        <dbReference type="ARBA" id="ARBA00023136"/>
    </source>
</evidence>
<keyword evidence="2" id="KW-1003">Cell membrane</keyword>
<dbReference type="GO" id="GO:0022857">
    <property type="term" value="F:transmembrane transporter activity"/>
    <property type="evidence" value="ECO:0007669"/>
    <property type="project" value="InterPro"/>
</dbReference>
<feature type="transmembrane region" description="Helical" evidence="8">
    <location>
        <begin position="144"/>
        <end position="162"/>
    </location>
</feature>
<evidence type="ECO:0000256" key="6">
    <source>
        <dbReference type="ARBA" id="ARBA00023180"/>
    </source>
</evidence>
<keyword evidence="3 8" id="KW-0812">Transmembrane</keyword>
<dbReference type="EMBL" id="GEDC01020107">
    <property type="protein sequence ID" value="JAS17191.1"/>
    <property type="molecule type" value="Transcribed_RNA"/>
</dbReference>
<evidence type="ECO:0000256" key="3">
    <source>
        <dbReference type="ARBA" id="ARBA00022692"/>
    </source>
</evidence>
<feature type="transmembrane region" description="Helical" evidence="8">
    <location>
        <begin position="389"/>
        <end position="412"/>
    </location>
</feature>
<dbReference type="PANTHER" id="PTHR48021:SF47">
    <property type="entry name" value="GH17672P"/>
    <property type="match status" value="1"/>
</dbReference>
<dbReference type="AlphaFoldDB" id="A0A1B6CUZ2"/>
<evidence type="ECO:0000256" key="1">
    <source>
        <dbReference type="ARBA" id="ARBA00004651"/>
    </source>
</evidence>
<comment type="similarity">
    <text evidence="7">Belongs to the major facilitator superfamily. Sugar transporter (TC 2.A.1.1) family. Trehalose transporter subfamily.</text>
</comment>
<dbReference type="PROSITE" id="PS00217">
    <property type="entry name" value="SUGAR_TRANSPORT_2"/>
    <property type="match status" value="1"/>
</dbReference>
<accession>A0A1B6CUZ2</accession>
<evidence type="ECO:0000259" key="9">
    <source>
        <dbReference type="PROSITE" id="PS50850"/>
    </source>
</evidence>
<protein>
    <recommendedName>
        <fullName evidence="9">Major facilitator superfamily (MFS) profile domain-containing protein</fullName>
    </recommendedName>
</protein>
<dbReference type="InterPro" id="IPR005828">
    <property type="entry name" value="MFS_sugar_transport-like"/>
</dbReference>
<feature type="transmembrane region" description="Helical" evidence="8">
    <location>
        <begin position="253"/>
        <end position="276"/>
    </location>
</feature>
<dbReference type="InterPro" id="IPR005829">
    <property type="entry name" value="Sugar_transporter_CS"/>
</dbReference>
<feature type="transmembrane region" description="Helical" evidence="8">
    <location>
        <begin position="168"/>
        <end position="190"/>
    </location>
</feature>
<feature type="transmembrane region" description="Helical" evidence="8">
    <location>
        <begin position="418"/>
        <end position="436"/>
    </location>
</feature>
<feature type="transmembrane region" description="Helical" evidence="8">
    <location>
        <begin position="288"/>
        <end position="308"/>
    </location>
</feature>
<dbReference type="EMBL" id="GEDC01003106">
    <property type="protein sequence ID" value="JAS34192.1"/>
    <property type="molecule type" value="Transcribed_RNA"/>
</dbReference>
<name>A0A1B6CUZ2_9HEMI</name>
<feature type="transmembrane region" description="Helical" evidence="8">
    <location>
        <begin position="320"/>
        <end position="341"/>
    </location>
</feature>
<feature type="transmembrane region" description="Helical" evidence="8">
    <location>
        <begin position="353"/>
        <end position="377"/>
    </location>
</feature>
<evidence type="ECO:0000256" key="2">
    <source>
        <dbReference type="ARBA" id="ARBA00022475"/>
    </source>
</evidence>
<sequence length="458" mass="50121">MASQINRFHLYLAASTVNIAAFSVGASQTWSSPSIPKLKDKETSFLLITDDEASWIASLLSLGTVFGPFAGGFLTNRVGRKWTLTTAVLIILVSYIILFSTQFTLAVQQIYLARFLAGFSGGIVYAILPMYVAEVSDDEARASVGSFFAFFLSPGFLLNYILGPYVSFSVLIVVSLIPPILYFICINFVPESPYYHIQKRQYDDALKSLTWFRDGRSSAEVKEELNTIKEAVEDAMQQSGTIKDLLATRGTRMALFLSCSLTSFQQLSGINVVLFYAEPIFEISGSNMSSSISTIIVGVILLVASAVAPPFARAFGIKKCLIISAVGMGVFQAGLAVYMLLNSLGHKMEGLDWAPVVNLVCYISTYALGFGPLPWAVMSEVFPSNVKPLGSAITASFSYFISFILGKCFTIVPAYVSFFVFSGCCVIAMLFTIFLVPDTRGMSFQQIQNLLNKRNAIR</sequence>
<reference evidence="10" key="1">
    <citation type="submission" date="2015-12" db="EMBL/GenBank/DDBJ databases">
        <title>De novo transcriptome assembly of four potential Pierce s Disease insect vectors from Arizona vineyards.</title>
        <authorList>
            <person name="Tassone E.E."/>
        </authorList>
    </citation>
    <scope>NUCLEOTIDE SEQUENCE</scope>
</reference>
<dbReference type="PRINTS" id="PR00171">
    <property type="entry name" value="SUGRTRNSPORT"/>
</dbReference>
<comment type="subcellular location">
    <subcellularLocation>
        <location evidence="1">Cell membrane</location>
        <topology evidence="1">Multi-pass membrane protein</topology>
    </subcellularLocation>
</comment>
<feature type="transmembrane region" description="Helical" evidence="8">
    <location>
        <begin position="55"/>
        <end position="75"/>
    </location>
</feature>
<dbReference type="InterPro" id="IPR003663">
    <property type="entry name" value="Sugar/inositol_transpt"/>
</dbReference>
<evidence type="ECO:0000256" key="8">
    <source>
        <dbReference type="SAM" id="Phobius"/>
    </source>
</evidence>
<dbReference type="Gene3D" id="1.20.1250.20">
    <property type="entry name" value="MFS general substrate transporter like domains"/>
    <property type="match status" value="1"/>
</dbReference>
<keyword evidence="4 8" id="KW-1133">Transmembrane helix</keyword>
<feature type="transmembrane region" description="Helical" evidence="8">
    <location>
        <begin position="82"/>
        <end position="105"/>
    </location>
</feature>
<evidence type="ECO:0000256" key="7">
    <source>
        <dbReference type="ARBA" id="ARBA00024348"/>
    </source>
</evidence>
<dbReference type="InterPro" id="IPR020846">
    <property type="entry name" value="MFS_dom"/>
</dbReference>
<dbReference type="InterPro" id="IPR050549">
    <property type="entry name" value="MFS_Trehalose_Transporter"/>
</dbReference>
<dbReference type="GO" id="GO:0005886">
    <property type="term" value="C:plasma membrane"/>
    <property type="evidence" value="ECO:0007669"/>
    <property type="project" value="UniProtKB-SubCell"/>
</dbReference>
<keyword evidence="6" id="KW-0325">Glycoprotein</keyword>
<feature type="transmembrane region" description="Helical" evidence="8">
    <location>
        <begin position="111"/>
        <end position="132"/>
    </location>
</feature>